<dbReference type="Gene3D" id="2.120.10.30">
    <property type="entry name" value="TolB, C-terminal domain"/>
    <property type="match status" value="1"/>
</dbReference>
<dbReference type="RefSeq" id="WP_172797944.1">
    <property type="nucleotide sequence ID" value="NZ_DF967973.1"/>
</dbReference>
<keyword evidence="3" id="KW-1185">Reference proteome</keyword>
<accession>A0A0K8MXT7</accession>
<feature type="signal peptide" evidence="1">
    <location>
        <begin position="1"/>
        <end position="24"/>
    </location>
</feature>
<evidence type="ECO:0008006" key="4">
    <source>
        <dbReference type="Google" id="ProtNLM"/>
    </source>
</evidence>
<feature type="chain" id="PRO_5005512988" description="Periplasmic component of the Tol biopolymer transport system" evidence="1">
    <location>
        <begin position="25"/>
        <end position="425"/>
    </location>
</feature>
<evidence type="ECO:0000313" key="3">
    <source>
        <dbReference type="Proteomes" id="UP000055060"/>
    </source>
</evidence>
<proteinExistence type="predicted"/>
<dbReference type="STRING" id="360412.LARV_03815"/>
<dbReference type="Proteomes" id="UP000055060">
    <property type="component" value="Unassembled WGS sequence"/>
</dbReference>
<name>A0A0K8MXT7_9CHLR</name>
<dbReference type="Pfam" id="PF07676">
    <property type="entry name" value="PD40"/>
    <property type="match status" value="1"/>
</dbReference>
<organism evidence="2">
    <name type="scientific">Longilinea arvoryzae</name>
    <dbReference type="NCBI Taxonomy" id="360412"/>
    <lineage>
        <taxon>Bacteria</taxon>
        <taxon>Bacillati</taxon>
        <taxon>Chloroflexota</taxon>
        <taxon>Anaerolineae</taxon>
        <taxon>Anaerolineales</taxon>
        <taxon>Anaerolineaceae</taxon>
        <taxon>Longilinea</taxon>
    </lineage>
</organism>
<dbReference type="AlphaFoldDB" id="A0A0K8MXT7"/>
<dbReference type="PROSITE" id="PS51257">
    <property type="entry name" value="PROKAR_LIPOPROTEIN"/>
    <property type="match status" value="1"/>
</dbReference>
<keyword evidence="1" id="KW-0732">Signal</keyword>
<dbReference type="EMBL" id="DF967973">
    <property type="protein sequence ID" value="GAP16020.1"/>
    <property type="molecule type" value="Genomic_DNA"/>
</dbReference>
<dbReference type="InterPro" id="IPR011659">
    <property type="entry name" value="WD40"/>
</dbReference>
<dbReference type="InterPro" id="IPR011042">
    <property type="entry name" value="6-blade_b-propeller_TolB-like"/>
</dbReference>
<evidence type="ECO:0000256" key="1">
    <source>
        <dbReference type="SAM" id="SignalP"/>
    </source>
</evidence>
<gene>
    <name evidence="2" type="ORF">LARV_03815</name>
</gene>
<sequence>MKRKFWLQAFLVPFLIILTGCSSTKENQETTAIITSPESTKNAIIGTPIALATKIKVPAGEEIPFCHGSGTHKLVTKDIQITGTIVFQTDDLRGLYTLGGSPLTSKQVIPDNLQSIMIGFSPDGNWFAYAPFDSGVTDGIDHFDLTLLSAEGKELNQSLDLVQLEEYLQEGYWFMGNRIPSFWISSDLIYVTLYARNPEETSTAYRLGDFPRILDPFTGSWENQLLDLPEYDLSSPVGISPDRSRALYAEMDGLSLWDYDRGETIRKYSFLIPSLEGLSLWSPDGSKAAYVNLNDDYSEMTGVIIKNDGSYLPLVNKEFPKAGLFIQYASWSPNSKLLALAVAEGEDINLLIYDAISEQYIHQCIVSKALGYDPALTWSPDSAQIAISSPDSPILLYDLPSGNIFELAQHGRVKGWSDKFPLNLP</sequence>
<dbReference type="SUPFAM" id="SSF82171">
    <property type="entry name" value="DPP6 N-terminal domain-like"/>
    <property type="match status" value="1"/>
</dbReference>
<reference evidence="2" key="1">
    <citation type="submission" date="2015-07" db="EMBL/GenBank/DDBJ databases">
        <title>Draft Genome Sequences of Anaerolinea thermolimosa IMO-1, Bellilinea caldifistulae GOMI-1, Leptolinea tardivitalis YMTK-2, Levilinea saccharolytica KIBI-1,Longilinea arvoryzae KOME-1, Previously Described as Members of the Anaerolineaceae (Chloroflexi).</title>
        <authorList>
            <person name="Sekiguchi Y."/>
            <person name="Ohashi A."/>
            <person name="Matsuura N."/>
            <person name="Tourlousse M.D."/>
        </authorList>
    </citation>
    <scope>NUCLEOTIDE SEQUENCE [LARGE SCALE GENOMIC DNA]</scope>
    <source>
        <strain evidence="2">KOME-1</strain>
    </source>
</reference>
<evidence type="ECO:0000313" key="2">
    <source>
        <dbReference type="EMBL" id="GAP16020.1"/>
    </source>
</evidence>
<protein>
    <recommendedName>
        <fullName evidence="4">Periplasmic component of the Tol biopolymer transport system</fullName>
    </recommendedName>
</protein>